<feature type="transmembrane region" description="Helical" evidence="7">
    <location>
        <begin position="138"/>
        <end position="153"/>
    </location>
</feature>
<dbReference type="Pfam" id="PF02417">
    <property type="entry name" value="Chromate_transp"/>
    <property type="match status" value="1"/>
</dbReference>
<accession>A0A0S2W729</accession>
<dbReference type="PANTHER" id="PTHR43663:SF1">
    <property type="entry name" value="CHROMATE TRANSPORTER"/>
    <property type="match status" value="1"/>
</dbReference>
<evidence type="ECO:0000256" key="5">
    <source>
        <dbReference type="ARBA" id="ARBA00022989"/>
    </source>
</evidence>
<sequence length="183" mass="19618">MMELLLKVCFSFLKIGAFSFGGGYAVLAFIQREVVDGHGWIKPDDFVNIVAIAEMTPGPIAVNSSTFVGYNLFGIPGGIICSICTLLVPFILALIVSVYFTKFKDNIHLKNALSGIRPVVIGLIAASCLSVAKISITSVYSLIFFAIALAMVWKFKINPIITLIVCGVLGAGLYGWVLPIIGL</sequence>
<evidence type="ECO:0000256" key="7">
    <source>
        <dbReference type="SAM" id="Phobius"/>
    </source>
</evidence>
<keyword evidence="4 7" id="KW-0812">Transmembrane</keyword>
<comment type="subcellular location">
    <subcellularLocation>
        <location evidence="1">Cell membrane</location>
        <topology evidence="1">Multi-pass membrane protein</topology>
    </subcellularLocation>
</comment>
<evidence type="ECO:0000256" key="6">
    <source>
        <dbReference type="ARBA" id="ARBA00023136"/>
    </source>
</evidence>
<feature type="transmembrane region" description="Helical" evidence="7">
    <location>
        <begin position="73"/>
        <end position="100"/>
    </location>
</feature>
<dbReference type="PANTHER" id="PTHR43663">
    <property type="entry name" value="CHROMATE TRANSPORT PROTEIN-RELATED"/>
    <property type="match status" value="1"/>
</dbReference>
<keyword evidence="3" id="KW-1003">Cell membrane</keyword>
<dbReference type="OrthoDB" id="9788907at2"/>
<proteinExistence type="inferred from homology"/>
<feature type="transmembrane region" description="Helical" evidence="7">
    <location>
        <begin position="112"/>
        <end position="132"/>
    </location>
</feature>
<reference evidence="9" key="2">
    <citation type="submission" date="2015-04" db="EMBL/GenBank/DDBJ databases">
        <title>A butyrogenic pathway from the amino acid lysine in a human gut commensal.</title>
        <authorList>
            <person name="de Vos W.M."/>
            <person name="Bui N.T.P."/>
            <person name="Plugge C.M."/>
            <person name="Ritari J."/>
        </authorList>
    </citation>
    <scope>NUCLEOTIDE SEQUENCE [LARGE SCALE GENOMIC DNA]</scope>
    <source>
        <strain evidence="9">AF211</strain>
    </source>
</reference>
<dbReference type="GO" id="GO:0015109">
    <property type="term" value="F:chromate transmembrane transporter activity"/>
    <property type="evidence" value="ECO:0007669"/>
    <property type="project" value="InterPro"/>
</dbReference>
<evidence type="ECO:0000256" key="4">
    <source>
        <dbReference type="ARBA" id="ARBA00022692"/>
    </source>
</evidence>
<feature type="transmembrane region" description="Helical" evidence="7">
    <location>
        <begin position="160"/>
        <end position="181"/>
    </location>
</feature>
<dbReference type="InterPro" id="IPR003370">
    <property type="entry name" value="Chromate_transpt"/>
</dbReference>
<dbReference type="PATRIC" id="fig|1297617.4.peg.2634"/>
<feature type="transmembrane region" description="Helical" evidence="7">
    <location>
        <begin position="12"/>
        <end position="30"/>
    </location>
</feature>
<dbReference type="EMBL" id="CP011307">
    <property type="protein sequence ID" value="ALP94951.1"/>
    <property type="molecule type" value="Genomic_DNA"/>
</dbReference>
<evidence type="ECO:0000256" key="2">
    <source>
        <dbReference type="ARBA" id="ARBA00005262"/>
    </source>
</evidence>
<dbReference type="AlphaFoldDB" id="A0A0S2W729"/>
<keyword evidence="6 7" id="KW-0472">Membrane</keyword>
<dbReference type="Proteomes" id="UP000064844">
    <property type="component" value="Chromosome"/>
</dbReference>
<dbReference type="STRING" id="1297617.IB211_02560c"/>
<dbReference type="GO" id="GO:0005886">
    <property type="term" value="C:plasma membrane"/>
    <property type="evidence" value="ECO:0007669"/>
    <property type="project" value="UniProtKB-SubCell"/>
</dbReference>
<dbReference type="InterPro" id="IPR052518">
    <property type="entry name" value="CHR_Transporter"/>
</dbReference>
<name>A0A0S2W729_9FIRM</name>
<dbReference type="RefSeq" id="WP_052082917.1">
    <property type="nucleotide sequence ID" value="NZ_CALICV010000063.1"/>
</dbReference>
<dbReference type="GeneID" id="93230053"/>
<gene>
    <name evidence="8" type="ORF">IB211_02560c</name>
</gene>
<evidence type="ECO:0000313" key="8">
    <source>
        <dbReference type="EMBL" id="ALP94951.1"/>
    </source>
</evidence>
<comment type="similarity">
    <text evidence="2">Belongs to the chromate ion transporter (CHR) (TC 2.A.51) family.</text>
</comment>
<evidence type="ECO:0000313" key="9">
    <source>
        <dbReference type="Proteomes" id="UP000064844"/>
    </source>
</evidence>
<evidence type="ECO:0000256" key="1">
    <source>
        <dbReference type="ARBA" id="ARBA00004651"/>
    </source>
</evidence>
<dbReference type="KEGG" id="ibu:IB211_02560c"/>
<reference evidence="8 9" key="1">
    <citation type="journal article" date="2015" name="Nat. Commun.">
        <title>Production of butyrate from lysine and the Amadori product fructoselysine by a human gut commensal.</title>
        <authorList>
            <person name="Bui T.P."/>
            <person name="Ritari J."/>
            <person name="Boeren S."/>
            <person name="de Waard P."/>
            <person name="Plugge C.M."/>
            <person name="de Vos W.M."/>
        </authorList>
    </citation>
    <scope>NUCLEOTIDE SEQUENCE [LARGE SCALE GENOMIC DNA]</scope>
    <source>
        <strain evidence="8 9">AF211</strain>
    </source>
</reference>
<protein>
    <submittedName>
        <fullName evidence="8">Chromate transport protein</fullName>
    </submittedName>
</protein>
<organism evidence="8 9">
    <name type="scientific">Intestinimonas butyriciproducens</name>
    <dbReference type="NCBI Taxonomy" id="1297617"/>
    <lineage>
        <taxon>Bacteria</taxon>
        <taxon>Bacillati</taxon>
        <taxon>Bacillota</taxon>
        <taxon>Clostridia</taxon>
        <taxon>Eubacteriales</taxon>
        <taxon>Intestinimonas</taxon>
    </lineage>
</organism>
<keyword evidence="5 7" id="KW-1133">Transmembrane helix</keyword>
<evidence type="ECO:0000256" key="3">
    <source>
        <dbReference type="ARBA" id="ARBA00022475"/>
    </source>
</evidence>
<keyword evidence="9" id="KW-1185">Reference proteome</keyword>
<dbReference type="eggNOG" id="COG2059">
    <property type="taxonomic scope" value="Bacteria"/>
</dbReference>